<dbReference type="Pfam" id="PF03799">
    <property type="entry name" value="FtsQ_DivIB_C"/>
    <property type="match status" value="1"/>
</dbReference>
<dbReference type="Proteomes" id="UP000244519">
    <property type="component" value="Chromosome"/>
</dbReference>
<proteinExistence type="predicted"/>
<organism evidence="2 3">
    <name type="scientific">Candidatus Fokinia solitaria</name>
    <dbReference type="NCBI Taxonomy" id="1802984"/>
    <lineage>
        <taxon>Bacteria</taxon>
        <taxon>Pseudomonadati</taxon>
        <taxon>Pseudomonadota</taxon>
        <taxon>Alphaproteobacteria</taxon>
        <taxon>Rickettsiales</taxon>
        <taxon>Candidatus Midichloriaceae</taxon>
        <taxon>Candidatus Fokinia</taxon>
    </lineage>
</organism>
<dbReference type="KEGG" id="fso:Fsol_00109"/>
<gene>
    <name evidence="2" type="ORF">Fsol_00109</name>
</gene>
<dbReference type="AlphaFoldDB" id="A0A2U8BRG1"/>
<feature type="domain" description="Cell division protein FtsQ/DivIB C-terminal" evidence="1">
    <location>
        <begin position="90"/>
        <end position="200"/>
    </location>
</feature>
<evidence type="ECO:0000259" key="1">
    <source>
        <dbReference type="Pfam" id="PF03799"/>
    </source>
</evidence>
<name>A0A2U8BRG1_9RICK</name>
<protein>
    <recommendedName>
        <fullName evidence="1">Cell division protein FtsQ/DivIB C-terminal domain-containing protein</fullName>
    </recommendedName>
</protein>
<dbReference type="RefSeq" id="WP_158521587.1">
    <property type="nucleotide sequence ID" value="NZ_CP025989.1"/>
</dbReference>
<dbReference type="InterPro" id="IPR005548">
    <property type="entry name" value="Cell_div_FtsQ/DivIB_C"/>
</dbReference>
<dbReference type="GO" id="GO:0051301">
    <property type="term" value="P:cell division"/>
    <property type="evidence" value="ECO:0007669"/>
    <property type="project" value="UniProtKB-KW"/>
</dbReference>
<dbReference type="OrthoDB" id="9813261at2"/>
<evidence type="ECO:0000313" key="2">
    <source>
        <dbReference type="EMBL" id="AWD32918.1"/>
    </source>
</evidence>
<dbReference type="EMBL" id="CP025989">
    <property type="protein sequence ID" value="AWD32918.1"/>
    <property type="molecule type" value="Genomic_DNA"/>
</dbReference>
<accession>A0A2U8BRG1</accession>
<keyword evidence="3" id="KW-1185">Reference proteome</keyword>
<evidence type="ECO:0000313" key="3">
    <source>
        <dbReference type="Proteomes" id="UP000244519"/>
    </source>
</evidence>
<sequence>MLREDKVHHFRFSTTVLSNDRRLSKYLQTVIEKTFYNTHPSAYQIYYALTSQNTLLNNLSVRVFIDNTAIILAEKREPFALWYESLDSSTFLVIDQYGDVLSYHSAANKALYEPLSKIKLSVYGKNAAFQIYNAKIIYDVIGNISSHILYLHLIESRRWNIVCKNGTVIMLPQKNAKIALSTLRPYLPSMITKYSKIDLRIFPEKLFLTPVAYKNNDYVAD</sequence>
<reference evidence="2 3" key="1">
    <citation type="journal article" date="2018" name="Genome Biol. Evol.">
        <title>The Genome Sequence of "Candidatus Fokinia solitaria": Insights on Reductive Evolution in Rickettsiales.</title>
        <authorList>
            <person name="Floriano A.M."/>
            <person name="Castelli M."/>
            <person name="Krenek S."/>
            <person name="Berendonk T.U."/>
            <person name="Bazzocchi C."/>
            <person name="Petroni G."/>
            <person name="Sassera D."/>
        </authorList>
    </citation>
    <scope>NUCLEOTIDE SEQUENCE [LARGE SCALE GENOMIC DNA]</scope>
    <source>
        <strain evidence="2">Rio ETE_ALG 3VII</strain>
    </source>
</reference>